<dbReference type="AlphaFoldDB" id="A0A0D9VP48"/>
<proteinExistence type="predicted"/>
<reference evidence="1" key="3">
    <citation type="submission" date="2015-04" db="UniProtKB">
        <authorList>
            <consortium name="EnsemblPlants"/>
        </authorList>
    </citation>
    <scope>IDENTIFICATION</scope>
</reference>
<keyword evidence="2" id="KW-1185">Reference proteome</keyword>
<accession>A0A0D9VP48</accession>
<dbReference type="HOGENOM" id="CLU_2761433_0_0_1"/>
<protein>
    <submittedName>
        <fullName evidence="1">Uncharacterized protein</fullName>
    </submittedName>
</protein>
<reference evidence="2" key="2">
    <citation type="submission" date="2013-12" db="EMBL/GenBank/DDBJ databases">
        <authorList>
            <person name="Yu Y."/>
            <person name="Lee S."/>
            <person name="de Baynast K."/>
            <person name="Wissotski M."/>
            <person name="Liu L."/>
            <person name="Talag J."/>
            <person name="Goicoechea J."/>
            <person name="Angelova A."/>
            <person name="Jetty R."/>
            <person name="Kudrna D."/>
            <person name="Golser W."/>
            <person name="Rivera L."/>
            <person name="Zhang J."/>
            <person name="Wing R."/>
        </authorList>
    </citation>
    <scope>NUCLEOTIDE SEQUENCE</scope>
</reference>
<dbReference type="EnsemblPlants" id="LPERR03G02240.5">
    <property type="protein sequence ID" value="LPERR03G02240.5"/>
    <property type="gene ID" value="LPERR03G02240"/>
</dbReference>
<name>A0A0D9VP48_9ORYZ</name>
<reference evidence="1 2" key="1">
    <citation type="submission" date="2012-08" db="EMBL/GenBank/DDBJ databases">
        <title>Oryza genome evolution.</title>
        <authorList>
            <person name="Wing R.A."/>
        </authorList>
    </citation>
    <scope>NUCLEOTIDE SEQUENCE</scope>
</reference>
<dbReference type="Proteomes" id="UP000032180">
    <property type="component" value="Chromosome 3"/>
</dbReference>
<sequence>MKKHVSFKFNKLCFLELHILQQQAPRLDLISLFLRASLPASVKNFQEVKAKREYRGKRSSKGKMAIKKEY</sequence>
<evidence type="ECO:0000313" key="1">
    <source>
        <dbReference type="EnsemblPlants" id="LPERR03G02240.5"/>
    </source>
</evidence>
<evidence type="ECO:0000313" key="2">
    <source>
        <dbReference type="Proteomes" id="UP000032180"/>
    </source>
</evidence>
<organism evidence="1 2">
    <name type="scientific">Leersia perrieri</name>
    <dbReference type="NCBI Taxonomy" id="77586"/>
    <lineage>
        <taxon>Eukaryota</taxon>
        <taxon>Viridiplantae</taxon>
        <taxon>Streptophyta</taxon>
        <taxon>Embryophyta</taxon>
        <taxon>Tracheophyta</taxon>
        <taxon>Spermatophyta</taxon>
        <taxon>Magnoliopsida</taxon>
        <taxon>Liliopsida</taxon>
        <taxon>Poales</taxon>
        <taxon>Poaceae</taxon>
        <taxon>BOP clade</taxon>
        <taxon>Oryzoideae</taxon>
        <taxon>Oryzeae</taxon>
        <taxon>Oryzinae</taxon>
        <taxon>Leersia</taxon>
    </lineage>
</organism>
<dbReference type="Gramene" id="LPERR03G02240.5">
    <property type="protein sequence ID" value="LPERR03G02240.5"/>
    <property type="gene ID" value="LPERR03G02240"/>
</dbReference>